<evidence type="ECO:0000256" key="5">
    <source>
        <dbReference type="ARBA" id="ARBA00023134"/>
    </source>
</evidence>
<dbReference type="GO" id="GO:0003924">
    <property type="term" value="F:GTPase activity"/>
    <property type="evidence" value="ECO:0007669"/>
    <property type="project" value="InterPro"/>
</dbReference>
<dbReference type="InterPro" id="IPR006073">
    <property type="entry name" value="GTP-bd"/>
</dbReference>
<dbReference type="Pfam" id="PF01926">
    <property type="entry name" value="MMR_HSR1"/>
    <property type="match status" value="1"/>
</dbReference>
<keyword evidence="5" id="KW-0342">GTP-binding</keyword>
<dbReference type="EMBL" id="BLIY01000010">
    <property type="protein sequence ID" value="GFE54218.1"/>
    <property type="molecule type" value="Genomic_DNA"/>
</dbReference>
<dbReference type="InterPro" id="IPR027417">
    <property type="entry name" value="P-loop_NTPase"/>
</dbReference>
<dbReference type="PANTHER" id="PTHR45709">
    <property type="entry name" value="LARGE SUBUNIT GTPASE 1 HOMOLOG-RELATED"/>
    <property type="match status" value="1"/>
</dbReference>
<evidence type="ECO:0000256" key="4">
    <source>
        <dbReference type="ARBA" id="ARBA00022801"/>
    </source>
</evidence>
<name>A0A9W5TAE5_BABOV</name>
<comment type="subcellular location">
    <subcellularLocation>
        <location evidence="1">Cytoplasm</location>
    </subcellularLocation>
</comment>
<dbReference type="InterPro" id="IPR030378">
    <property type="entry name" value="G_CP_dom"/>
</dbReference>
<sequence length="863" mass="98561">MGGGKSQKGGNHGFIGRTLAHDILARQAKQSEMMRGDRQYRQPEYSVVERSSLEEFTLAAEMGLTSYLNTHGGTREVLASDFNSQLARMVNYSEADEYEVFPVVPIPRRCLFFGDEQREAIGKLIKQREHMQHVKDKRRNKRRNKKLVDMYMHGTGPRPVNGVFEPRRMQLIANQTAQDMGQDYDSDDEFDISDDFNGGRTIINGDESDGRSEEKSQIPEVVACENSFFNTDGIQGCFKFNPEATTQGEAQVTVLTGKFDSTDIGGKMYHDKNDTVGKVSVKYVGRHGDNYHHLGRENLTDNDSDFETEEVVEDDSGFETEDGDSGFETDDNDSDFETEEVVEDDSGFETEDGDSGYETDEDVNELITEGPKQTKLVFLKKTVDTSYSKSDKDLNLKHNEGDIKYVKEYKKAIEQEVLNVDICKIDANELNRIETKCFYTWRRLLSRIEDEEARVVTPYEKNIEFWRQLWRVIERSHLLLIIVDARDPLFYRVPDLEDYVKEVDGRKEAMLVLNKADHLSIELRKAWAEHFKMKGVDFVFFSTIWGKSDASYSNPELLEDMSSRVFNVEMLLNKINEYRQKQMAIFPELGGHVNTDMPVYTVGFVGYPNVGKSSLINCLMEATKTNVSCQPGKTKHLQTLPLKQQNITLCDCPGLIFPNIVANKHHLLVNSIVSTAHFRGSLIFAVQLICNRIPKQCCERYDVDRAECITINKYNKPILLSTKFLECICNSRKFYSGGKGGQPDLGRAAKLVVKDYVNGNLLYCAWPPQCKPRVSQADQEHIQDVAEYLAKLNLGKERNSIPGNDMKVPREVQVEESKMEQWLMTTSSDIVPPKPQVITKRKMRFLLKGKRKENTKHNYGAYL</sequence>
<dbReference type="InterPro" id="IPR023179">
    <property type="entry name" value="GTP-bd_ortho_bundle_sf"/>
</dbReference>
<keyword evidence="2" id="KW-0963">Cytoplasm</keyword>
<dbReference type="PROSITE" id="PS51721">
    <property type="entry name" value="G_CP"/>
    <property type="match status" value="1"/>
</dbReference>
<evidence type="ECO:0000256" key="3">
    <source>
        <dbReference type="ARBA" id="ARBA00022741"/>
    </source>
</evidence>
<evidence type="ECO:0000256" key="1">
    <source>
        <dbReference type="ARBA" id="ARBA00004496"/>
    </source>
</evidence>
<feature type="compositionally biased region" description="Basic and acidic residues" evidence="6">
    <location>
        <begin position="208"/>
        <end position="217"/>
    </location>
</feature>
<dbReference type="GO" id="GO:0005525">
    <property type="term" value="F:GTP binding"/>
    <property type="evidence" value="ECO:0007669"/>
    <property type="project" value="UniProtKB-KW"/>
</dbReference>
<organism evidence="8 9">
    <name type="scientific">Babesia ovis</name>
    <dbReference type="NCBI Taxonomy" id="5869"/>
    <lineage>
        <taxon>Eukaryota</taxon>
        <taxon>Sar</taxon>
        <taxon>Alveolata</taxon>
        <taxon>Apicomplexa</taxon>
        <taxon>Aconoidasida</taxon>
        <taxon>Piroplasmida</taxon>
        <taxon>Babesiidae</taxon>
        <taxon>Babesia</taxon>
    </lineage>
</organism>
<keyword evidence="3" id="KW-0547">Nucleotide-binding</keyword>
<keyword evidence="4" id="KW-0378">Hydrolase</keyword>
<evidence type="ECO:0000256" key="6">
    <source>
        <dbReference type="SAM" id="MobiDB-lite"/>
    </source>
</evidence>
<dbReference type="SUPFAM" id="SSF52540">
    <property type="entry name" value="P-loop containing nucleoside triphosphate hydrolases"/>
    <property type="match status" value="1"/>
</dbReference>
<evidence type="ECO:0000313" key="9">
    <source>
        <dbReference type="Proteomes" id="UP001057455"/>
    </source>
</evidence>
<feature type="compositionally biased region" description="Acidic residues" evidence="6">
    <location>
        <begin position="300"/>
        <end position="359"/>
    </location>
</feature>
<gene>
    <name evidence="8" type="ORF">BaOVIS_016220</name>
</gene>
<dbReference type="Gene3D" id="3.40.50.300">
    <property type="entry name" value="P-loop containing nucleotide triphosphate hydrolases"/>
    <property type="match status" value="1"/>
</dbReference>
<accession>A0A9W5TAE5</accession>
<dbReference type="CDD" id="cd01857">
    <property type="entry name" value="HSR1_MMR1"/>
    <property type="match status" value="1"/>
</dbReference>
<feature type="region of interest" description="Disordered" evidence="6">
    <location>
        <begin position="193"/>
        <end position="217"/>
    </location>
</feature>
<evidence type="ECO:0000259" key="7">
    <source>
        <dbReference type="PROSITE" id="PS51721"/>
    </source>
</evidence>
<proteinExistence type="predicted"/>
<reference evidence="8" key="1">
    <citation type="submission" date="2019-12" db="EMBL/GenBank/DDBJ databases">
        <title>Genome sequence of Babesia ovis.</title>
        <authorList>
            <person name="Yamagishi J."/>
            <person name="Sevinc F."/>
            <person name="Xuan X."/>
        </authorList>
    </citation>
    <scope>NUCLEOTIDE SEQUENCE</scope>
    <source>
        <strain evidence="8">Selcuk</strain>
    </source>
</reference>
<comment type="caution">
    <text evidence="8">The sequence shown here is derived from an EMBL/GenBank/DDBJ whole genome shotgun (WGS) entry which is preliminary data.</text>
</comment>
<dbReference type="Gene3D" id="1.10.1580.10">
    <property type="match status" value="1"/>
</dbReference>
<dbReference type="GO" id="GO:0005829">
    <property type="term" value="C:cytosol"/>
    <property type="evidence" value="ECO:0007669"/>
    <property type="project" value="TreeGrafter"/>
</dbReference>
<dbReference type="PANTHER" id="PTHR45709:SF2">
    <property type="entry name" value="LARGE SUBUNIT GTPASE 1 HOMOLOG"/>
    <property type="match status" value="1"/>
</dbReference>
<dbReference type="AlphaFoldDB" id="A0A9W5TAE5"/>
<evidence type="ECO:0000256" key="2">
    <source>
        <dbReference type="ARBA" id="ARBA00022490"/>
    </source>
</evidence>
<evidence type="ECO:0000313" key="8">
    <source>
        <dbReference type="EMBL" id="GFE54218.1"/>
    </source>
</evidence>
<feature type="region of interest" description="Disordered" evidence="6">
    <location>
        <begin position="294"/>
        <end position="359"/>
    </location>
</feature>
<protein>
    <submittedName>
        <fullName evidence="8">GTPase subfamily protein</fullName>
    </submittedName>
</protein>
<dbReference type="InterPro" id="IPR043358">
    <property type="entry name" value="GNL1-like"/>
</dbReference>
<dbReference type="Proteomes" id="UP001057455">
    <property type="component" value="Unassembled WGS sequence"/>
</dbReference>
<feature type="domain" description="CP-type G" evidence="7">
    <location>
        <begin position="466"/>
        <end position="658"/>
    </location>
</feature>
<keyword evidence="9" id="KW-1185">Reference proteome</keyword>
<dbReference type="OrthoDB" id="61815at2759"/>